<dbReference type="GO" id="GO:0016020">
    <property type="term" value="C:membrane"/>
    <property type="evidence" value="ECO:0007669"/>
    <property type="project" value="GOC"/>
</dbReference>
<keyword evidence="2" id="KW-1185">Reference proteome</keyword>
<sequence length="363" mass="42778">MHLNYGGYNEFYQAQKDKKIVCFGAGMMPYYIEDLLEQWGVINNISFFIDNSKKKLGYVWERRKVPILTIDAFLDKGLQNYIILITCETFEPICGQLEQLEQFNDIDCFIYAYVNKSYIYTKFVQEPVPDQLEVKIPRTIHYCWFGGQKLSDLEERCIQSWKEFCPDYEIVRWDENNYDVNKNLYMKQAYKAGKWAFVSDYARLDILYTYGGIYLDTDVEIIKSIERLLYNEAFIAYGEWPSLNSGAGIGSVKGNEILKEMRDDPRSTIPFINNHGEYNLETNSIYESAVLKKYGLKQNFEIQLVKNFMVYHPVYFAPASVVGDRAFINEYTYAIHHCHGSWADKKRKIDKKKTLNRLRRDKE</sequence>
<dbReference type="InterPro" id="IPR029044">
    <property type="entry name" value="Nucleotide-diphossugar_trans"/>
</dbReference>
<proteinExistence type="predicted"/>
<dbReference type="SUPFAM" id="SSF53448">
    <property type="entry name" value="Nucleotide-diphospho-sugar transferases"/>
    <property type="match status" value="1"/>
</dbReference>
<name>A0A6S6R069_9FIRM</name>
<evidence type="ECO:0000313" key="1">
    <source>
        <dbReference type="EMBL" id="BCJ92952.1"/>
    </source>
</evidence>
<dbReference type="GO" id="GO:0000030">
    <property type="term" value="F:mannosyltransferase activity"/>
    <property type="evidence" value="ECO:0007669"/>
    <property type="project" value="TreeGrafter"/>
</dbReference>
<accession>A0A6S6R069</accession>
<dbReference type="InterPro" id="IPR051706">
    <property type="entry name" value="Glycosyltransferase_domain"/>
</dbReference>
<dbReference type="EMBL" id="AP023367">
    <property type="protein sequence ID" value="BCJ92952.1"/>
    <property type="molecule type" value="Genomic_DNA"/>
</dbReference>
<dbReference type="InterPro" id="IPR007577">
    <property type="entry name" value="GlycoTrfase_DXD_sugar-bd_CS"/>
</dbReference>
<dbReference type="RefSeq" id="WP_184092628.1">
    <property type="nucleotide sequence ID" value="NZ_AP023367.1"/>
</dbReference>
<dbReference type="PANTHER" id="PTHR32385:SF15">
    <property type="entry name" value="INOSITOL PHOSPHOCERAMIDE MANNOSYLTRANSFERASE 1"/>
    <property type="match status" value="1"/>
</dbReference>
<organism evidence="1 2">
    <name type="scientific">Anaerocolumna cellulosilytica</name>
    <dbReference type="NCBI Taxonomy" id="433286"/>
    <lineage>
        <taxon>Bacteria</taxon>
        <taxon>Bacillati</taxon>
        <taxon>Bacillota</taxon>
        <taxon>Clostridia</taxon>
        <taxon>Lachnospirales</taxon>
        <taxon>Lachnospiraceae</taxon>
        <taxon>Anaerocolumna</taxon>
    </lineage>
</organism>
<dbReference type="KEGG" id="acel:acsn021_05210"/>
<evidence type="ECO:0000313" key="2">
    <source>
        <dbReference type="Proteomes" id="UP000515561"/>
    </source>
</evidence>
<gene>
    <name evidence="1" type="ORF">acsn021_05210</name>
</gene>
<reference evidence="1 2" key="1">
    <citation type="journal article" date="2016" name="Int. J. Syst. Evol. Microbiol.">
        <title>Descriptions of Anaerotaenia torta gen. nov., sp. nov. and Anaerocolumna cellulosilytica gen. nov., sp. nov. isolated from a methanogenic reactor of cattle waste.</title>
        <authorList>
            <person name="Uek A."/>
            <person name="Ohtaki Y."/>
            <person name="Kaku N."/>
            <person name="Ueki K."/>
        </authorList>
    </citation>
    <scope>NUCLEOTIDE SEQUENCE [LARGE SCALE GENOMIC DNA]</scope>
    <source>
        <strain evidence="1 2">SN021</strain>
    </source>
</reference>
<dbReference type="Proteomes" id="UP000515561">
    <property type="component" value="Chromosome"/>
</dbReference>
<dbReference type="Gene3D" id="3.90.550.20">
    <property type="match status" value="1"/>
</dbReference>
<protein>
    <submittedName>
        <fullName evidence="1">Uncharacterized protein</fullName>
    </submittedName>
</protein>
<dbReference type="GO" id="GO:0051999">
    <property type="term" value="P:mannosyl-inositol phosphorylceramide biosynthetic process"/>
    <property type="evidence" value="ECO:0007669"/>
    <property type="project" value="TreeGrafter"/>
</dbReference>
<dbReference type="AlphaFoldDB" id="A0A6S6R069"/>
<dbReference type="Pfam" id="PF04488">
    <property type="entry name" value="Gly_transf_sug"/>
    <property type="match status" value="1"/>
</dbReference>
<dbReference type="PANTHER" id="PTHR32385">
    <property type="entry name" value="MANNOSYL PHOSPHORYLINOSITOL CERAMIDE SYNTHASE"/>
    <property type="match status" value="1"/>
</dbReference>